<protein>
    <submittedName>
        <fullName evidence="1">BH2822 protein</fullName>
    </submittedName>
</protein>
<evidence type="ECO:0000313" key="1">
    <source>
        <dbReference type="EMBL" id="BAB06541.1"/>
    </source>
</evidence>
<dbReference type="Proteomes" id="UP000001258">
    <property type="component" value="Chromosome"/>
</dbReference>
<dbReference type="AlphaFoldDB" id="Q9K928"/>
<dbReference type="KEGG" id="bha:BH2822"/>
<organism evidence="1 2">
    <name type="scientific">Halalkalibacterium halodurans (strain ATCC BAA-125 / DSM 18197 / FERM 7344 / JCM 9153 / C-125)</name>
    <name type="common">Bacillus halodurans</name>
    <dbReference type="NCBI Taxonomy" id="272558"/>
    <lineage>
        <taxon>Bacteria</taxon>
        <taxon>Bacillati</taxon>
        <taxon>Bacillota</taxon>
        <taxon>Bacilli</taxon>
        <taxon>Bacillales</taxon>
        <taxon>Bacillaceae</taxon>
        <taxon>Halalkalibacterium (ex Joshi et al. 2022)</taxon>
    </lineage>
</organism>
<dbReference type="STRING" id="272558.gene:10728722"/>
<sequence>MSFQDLVKFITQQLVMRMHESKEERKAKQLEKKEYRPPLSYHAFGSIPVAMSIAWKNSKIRAKLQRSK</sequence>
<dbReference type="OrthoDB" id="2691835at2"/>
<dbReference type="PIR" id="F84002">
    <property type="entry name" value="F84002"/>
</dbReference>
<dbReference type="EMBL" id="BA000004">
    <property type="protein sequence ID" value="BAB06541.1"/>
    <property type="molecule type" value="Genomic_DNA"/>
</dbReference>
<dbReference type="Pfam" id="PF14038">
    <property type="entry name" value="YqzE"/>
    <property type="match status" value="1"/>
</dbReference>
<dbReference type="RefSeq" id="WP_010898970.1">
    <property type="nucleotide sequence ID" value="NC_002570.2"/>
</dbReference>
<keyword evidence="2" id="KW-1185">Reference proteome</keyword>
<dbReference type="InterPro" id="IPR025622">
    <property type="entry name" value="YqzE"/>
</dbReference>
<accession>Q9K928</accession>
<proteinExistence type="predicted"/>
<gene>
    <name evidence="1" type="ordered locus">BH2822</name>
</gene>
<reference evidence="1 2" key="1">
    <citation type="journal article" date="2000" name="Nucleic Acids Res.">
        <title>Complete genome sequence of the alkaliphilic bacterium Bacillus halodurans and genomic sequence comparison with Bacillus subtilis.</title>
        <authorList>
            <person name="Takami H."/>
            <person name="Nakasone K."/>
            <person name="Takaki Y."/>
            <person name="Maeno G."/>
            <person name="Sasaki R."/>
            <person name="Masui N."/>
            <person name="Fuji F."/>
            <person name="Hirama C."/>
            <person name="Nakamura Y."/>
            <person name="Ogasawara N."/>
            <person name="Kuhara S."/>
            <person name="Horikoshi K."/>
        </authorList>
    </citation>
    <scope>NUCLEOTIDE SEQUENCE [LARGE SCALE GENOMIC DNA]</scope>
    <source>
        <strain evidence="2">ATCC BAA-125 / DSM 18197 / FERM 7344 / JCM 9153 / C-125</strain>
    </source>
</reference>
<evidence type="ECO:0000313" key="2">
    <source>
        <dbReference type="Proteomes" id="UP000001258"/>
    </source>
</evidence>
<dbReference type="HOGENOM" id="CLU_195274_1_0_9"/>
<name>Q9K928_HALH5</name>